<feature type="compositionally biased region" description="Pro residues" evidence="5">
    <location>
        <begin position="1026"/>
        <end position="1043"/>
    </location>
</feature>
<comment type="catalytic activity">
    <reaction evidence="1">
        <text>Hydrolysis of terminal, non-reducing beta-D-mannose residues in beta-D-mannosides.</text>
        <dbReference type="EC" id="3.2.1.25"/>
    </reaction>
</comment>
<feature type="region of interest" description="Disordered" evidence="5">
    <location>
        <begin position="691"/>
        <end position="711"/>
    </location>
</feature>
<protein>
    <recommendedName>
        <fullName evidence="2">beta-mannosidase</fullName>
        <ecNumber evidence="2">3.2.1.25</ecNumber>
    </recommendedName>
</protein>
<feature type="compositionally biased region" description="Gly residues" evidence="5">
    <location>
        <begin position="436"/>
        <end position="475"/>
    </location>
</feature>
<dbReference type="PANTHER" id="PTHR43730:SF1">
    <property type="entry name" value="BETA-MANNOSIDASE"/>
    <property type="match status" value="1"/>
</dbReference>
<dbReference type="InterPro" id="IPR013783">
    <property type="entry name" value="Ig-like_fold"/>
</dbReference>
<dbReference type="InterPro" id="IPR017853">
    <property type="entry name" value="GH"/>
</dbReference>
<feature type="compositionally biased region" description="Gly residues" evidence="5">
    <location>
        <begin position="609"/>
        <end position="621"/>
    </location>
</feature>
<keyword evidence="8" id="KW-1185">Reference proteome</keyword>
<feature type="compositionally biased region" description="Gly residues" evidence="5">
    <location>
        <begin position="283"/>
        <end position="296"/>
    </location>
</feature>
<feature type="compositionally biased region" description="Low complexity" evidence="5">
    <location>
        <begin position="1117"/>
        <end position="1127"/>
    </location>
</feature>
<dbReference type="Proteomes" id="UP001165080">
    <property type="component" value="Unassembled WGS sequence"/>
</dbReference>
<dbReference type="EC" id="3.2.1.25" evidence="2"/>
<evidence type="ECO:0000256" key="3">
    <source>
        <dbReference type="ARBA" id="ARBA00022801"/>
    </source>
</evidence>
<evidence type="ECO:0000256" key="5">
    <source>
        <dbReference type="SAM" id="MobiDB-lite"/>
    </source>
</evidence>
<evidence type="ECO:0000256" key="4">
    <source>
        <dbReference type="ARBA" id="ARBA00023295"/>
    </source>
</evidence>
<feature type="region of interest" description="Disordered" evidence="5">
    <location>
        <begin position="1304"/>
        <end position="1345"/>
    </location>
</feature>
<feature type="region of interest" description="Disordered" evidence="5">
    <location>
        <begin position="1"/>
        <end position="38"/>
    </location>
</feature>
<feature type="region of interest" description="Disordered" evidence="5">
    <location>
        <begin position="1514"/>
        <end position="1556"/>
    </location>
</feature>
<dbReference type="InterPro" id="IPR054593">
    <property type="entry name" value="Beta-mannosidase-like_N2"/>
</dbReference>
<dbReference type="SUPFAM" id="SSF51445">
    <property type="entry name" value="(Trans)glycosidases"/>
    <property type="match status" value="1"/>
</dbReference>
<dbReference type="InterPro" id="IPR050887">
    <property type="entry name" value="Beta-mannosidase_GH2"/>
</dbReference>
<feature type="compositionally biased region" description="Low complexity" evidence="5">
    <location>
        <begin position="691"/>
        <end position="703"/>
    </location>
</feature>
<comment type="caution">
    <text evidence="7">The sequence shown here is derived from an EMBL/GenBank/DDBJ whole genome shotgun (WGS) entry which is preliminary data.</text>
</comment>
<keyword evidence="3" id="KW-0378">Hydrolase</keyword>
<name>A0A9W6F6M9_9CHLO</name>
<feature type="compositionally biased region" description="Low complexity" evidence="5">
    <location>
        <begin position="1521"/>
        <end position="1531"/>
    </location>
</feature>
<feature type="compositionally biased region" description="Pro residues" evidence="5">
    <location>
        <begin position="501"/>
        <end position="514"/>
    </location>
</feature>
<feature type="region of interest" description="Disordered" evidence="5">
    <location>
        <begin position="980"/>
        <end position="1043"/>
    </location>
</feature>
<evidence type="ECO:0000256" key="2">
    <source>
        <dbReference type="ARBA" id="ARBA00012754"/>
    </source>
</evidence>
<feature type="compositionally biased region" description="Low complexity" evidence="5">
    <location>
        <begin position="1008"/>
        <end position="1025"/>
    </location>
</feature>
<feature type="compositionally biased region" description="Low complexity" evidence="5">
    <location>
        <begin position="1390"/>
        <end position="1412"/>
    </location>
</feature>
<dbReference type="InterPro" id="IPR036156">
    <property type="entry name" value="Beta-gal/glucu_dom_sf"/>
</dbReference>
<feature type="region of interest" description="Disordered" evidence="5">
    <location>
        <begin position="608"/>
        <end position="636"/>
    </location>
</feature>
<dbReference type="Pfam" id="PF22666">
    <property type="entry name" value="Glyco_hydro_2_N2"/>
    <property type="match status" value="1"/>
</dbReference>
<dbReference type="InterPro" id="IPR008979">
    <property type="entry name" value="Galactose-bd-like_sf"/>
</dbReference>
<evidence type="ECO:0000313" key="7">
    <source>
        <dbReference type="EMBL" id="GLC57765.1"/>
    </source>
</evidence>
<dbReference type="Gene3D" id="3.20.20.80">
    <property type="entry name" value="Glycosidases"/>
    <property type="match status" value="1"/>
</dbReference>
<dbReference type="Gene3D" id="2.60.40.10">
    <property type="entry name" value="Immunoglobulins"/>
    <property type="match status" value="1"/>
</dbReference>
<sequence length="1608" mass="162262">MDSAAGGGGPRRDDPWDGLGPRRNTFGMTTSGGANRKTPRIIMQRTAHARHDAAAATSSQPATKLAAVLLLAAAAAAAVLPTRAAAAAAAAATPPTANLTGTCNCLGDCCCVLTPPIGPHTGNETSSGSGGTCSPWVGAGGTTGCGTAGTVAAPPPPPPRFTTPTAAPWMVATLELSGRDGPPWSLSNANGSVAGLPAAVPGYPLHALRAAGLLGAPADDPRSEPLYRFNELEFRWVAMDTWTLSTEFTLPPLPPPPPLESPPPPPPPPPPPSSGNASAAAASGGGNTTGAAGGGSEYGNDDGCGWDLVLEGVDTVADVLLNGRVLARVQNFHRSYRLDVRQLLRPGDRGANDLSIVLHPAVPYVRQQAASYPYPMPSNTAPGSFGQFAFIRKPASDLGWDWGPAFAPAGVHGAVRLVRYCVPYVTGLHIVEQTHRGGGGNGGDGGGGGGGGEAATTAGSGGGTGGTGGGGGGGTIRLVLEAEVWMPPSGPPAAANASAAPPSPPPPPPPPPPLPEEEVVVVVELWDPDGAGAGDGGGPRVLRRAERPVGQWLSPPDVGGAQFVVLQMELNASDVRLWWPVGFGDQPLYQLWGFVRLEAAAAAAAAAEGGAGAGGGGGGSEGNETSGGAASGGGAVGGGGGGWGWRVAMGTGPERPIRRRLGFRTVELVTVPPVEAMADLVDLYGSAASGTTPSISTSTQPPGSASPDFPKAPNETFFFRVNGQPVFARGANLIPLHVLHTDPRATAPAALAAMLSDALAAGMNMIRVWGGGRYQLDELYDMADGAGLLLWQEFMFACNPYPNTRGFQEEVRQEVAEQVRRLAAHPSIAIWGGNNEIEASFDWFPETRANRQLYAADFVDQFVRLIRDQLLELDPGRPYVDSSPSSGLYSQAPYIKRWGDPQDQAAGDVHYYNYQADCLDPDIYPTARFVSEYGYQSFASYDVIRQYGRSPDFTPLSDFMRHRQRHPNGEQELIASLTSHFRQPPSGWGSASGSSGSGSGGSGGGGLNAALARAASAAASVRGRPAPAPPPPPPPPPPSPPPLTGLELYQAWIYQLQAQQALCYATALGRWRSLRSDPRPGRGSNVTVYVVNDSPQDLVVQLNVTVVSLAATTCPANATSTANTSTSGGSGGSGGCGGGGGPARQAQYAVLNLTAPPQRSVPALTAPAGQILAALPGCSETTCVLQLRLRVVAVGGVNVSGGGGGGGAAAAGGALLWPWGRRAPAEDAAALVAFARWREAAAVNASTSAVNASTSAVNASTSAVNASTSAVNASTAAAANTTAAPGGGGGGEMMLSVPFRTDIAAGGGGGGGNASSTSAVNSTSGGTPQPQGTQQQQQEVEEEEWWDWDSSETLLILAPPKDLKLSPPDIEVYDIQMRTLASYDTGNASSVGAGPAASANQSAPNASATAAGTGTGTGTATGAATGAATGTNAAGDGDGGGNNNTEWCFRLRARRAPALLVALESSLPGRFSENFHLLIMPVAIGSGGGGGGGGNATAAAPPPPQLVTLPWNGSEQERRSAMAAATTGSAGRISTSGAAPTAVQGPAPAPGGTEAAAAAGGGLAAAAAAADGASGTRVCFYTDAEVKGGVEGFRATLSVRDLYGMQKF</sequence>
<gene>
    <name evidence="7" type="primary">PLEST009106</name>
    <name evidence="7" type="ORF">PLESTB_001264400</name>
</gene>
<dbReference type="SUPFAM" id="SSF49303">
    <property type="entry name" value="beta-Galactosidase/glucuronidase domain"/>
    <property type="match status" value="1"/>
</dbReference>
<feature type="compositionally biased region" description="Gly residues" evidence="5">
    <location>
        <begin position="1128"/>
        <end position="1138"/>
    </location>
</feature>
<dbReference type="Gene3D" id="2.60.120.260">
    <property type="entry name" value="Galactose-binding domain-like"/>
    <property type="match status" value="1"/>
</dbReference>
<organism evidence="7 8">
    <name type="scientific">Pleodorina starrii</name>
    <dbReference type="NCBI Taxonomy" id="330485"/>
    <lineage>
        <taxon>Eukaryota</taxon>
        <taxon>Viridiplantae</taxon>
        <taxon>Chlorophyta</taxon>
        <taxon>core chlorophytes</taxon>
        <taxon>Chlorophyceae</taxon>
        <taxon>CS clade</taxon>
        <taxon>Chlamydomonadales</taxon>
        <taxon>Volvocaceae</taxon>
        <taxon>Pleodorina</taxon>
    </lineage>
</organism>
<proteinExistence type="predicted"/>
<accession>A0A9W6F6M9</accession>
<evidence type="ECO:0000259" key="6">
    <source>
        <dbReference type="Pfam" id="PF22666"/>
    </source>
</evidence>
<feature type="compositionally biased region" description="Pro residues" evidence="5">
    <location>
        <begin position="251"/>
        <end position="273"/>
    </location>
</feature>
<feature type="region of interest" description="Disordered" evidence="5">
    <location>
        <begin position="1117"/>
        <end position="1138"/>
    </location>
</feature>
<dbReference type="SUPFAM" id="SSF49785">
    <property type="entry name" value="Galactose-binding domain-like"/>
    <property type="match status" value="1"/>
</dbReference>
<evidence type="ECO:0000313" key="8">
    <source>
        <dbReference type="Proteomes" id="UP001165080"/>
    </source>
</evidence>
<feature type="region of interest" description="Disordered" evidence="5">
    <location>
        <begin position="487"/>
        <end position="516"/>
    </location>
</feature>
<evidence type="ECO:0000256" key="1">
    <source>
        <dbReference type="ARBA" id="ARBA00000829"/>
    </source>
</evidence>
<dbReference type="GO" id="GO:0006516">
    <property type="term" value="P:glycoprotein catabolic process"/>
    <property type="evidence" value="ECO:0007669"/>
    <property type="project" value="TreeGrafter"/>
</dbReference>
<feature type="region of interest" description="Disordered" evidence="5">
    <location>
        <begin position="248"/>
        <end position="296"/>
    </location>
</feature>
<feature type="region of interest" description="Disordered" evidence="5">
    <location>
        <begin position="433"/>
        <end position="475"/>
    </location>
</feature>
<reference evidence="7 8" key="1">
    <citation type="journal article" date="2023" name="Commun. Biol.">
        <title>Reorganization of the ancestral sex-determining regions during the evolution of trioecy in Pleodorina starrii.</title>
        <authorList>
            <person name="Takahashi K."/>
            <person name="Suzuki S."/>
            <person name="Kawai-Toyooka H."/>
            <person name="Yamamoto K."/>
            <person name="Hamaji T."/>
            <person name="Ootsuki R."/>
            <person name="Yamaguchi H."/>
            <person name="Kawachi M."/>
            <person name="Higashiyama T."/>
            <person name="Nozaki H."/>
        </authorList>
    </citation>
    <scope>NUCLEOTIDE SEQUENCE [LARGE SCALE GENOMIC DNA]</scope>
    <source>
        <strain evidence="7 8">NIES-4479</strain>
    </source>
</reference>
<feature type="region of interest" description="Disordered" evidence="5">
    <location>
        <begin position="1390"/>
        <end position="1418"/>
    </location>
</feature>
<feature type="compositionally biased region" description="Low complexity" evidence="5">
    <location>
        <begin position="1314"/>
        <end position="1338"/>
    </location>
</feature>
<dbReference type="PANTHER" id="PTHR43730">
    <property type="entry name" value="BETA-MANNOSIDASE"/>
    <property type="match status" value="1"/>
</dbReference>
<feature type="compositionally biased region" description="Low complexity" evidence="5">
    <location>
        <begin position="984"/>
        <end position="994"/>
    </location>
</feature>
<keyword evidence="4" id="KW-0326">Glycosidase</keyword>
<feature type="domain" description="Beta-mannosidase-like galactose-binding" evidence="6">
    <location>
        <begin position="306"/>
        <end position="412"/>
    </location>
</feature>
<feature type="compositionally biased region" description="Gly residues" evidence="5">
    <location>
        <begin position="995"/>
        <end position="1007"/>
    </location>
</feature>
<dbReference type="GO" id="GO:0004567">
    <property type="term" value="F:beta-mannosidase activity"/>
    <property type="evidence" value="ECO:0007669"/>
    <property type="project" value="UniProtKB-EC"/>
</dbReference>
<dbReference type="EMBL" id="BRXU01000020">
    <property type="protein sequence ID" value="GLC57765.1"/>
    <property type="molecule type" value="Genomic_DNA"/>
</dbReference>